<evidence type="ECO:0000256" key="2">
    <source>
        <dbReference type="ARBA" id="ARBA00022801"/>
    </source>
</evidence>
<keyword evidence="8" id="KW-1185">Reference proteome</keyword>
<name>A0ABU9KDW9_9BACI</name>
<evidence type="ECO:0000256" key="3">
    <source>
        <dbReference type="ARBA" id="ARBA00023295"/>
    </source>
</evidence>
<sequence length="552" mass="64563">MNKKWWHQSTVYQIYPRSFNDHDGDGIGDIPGIIEKLDYLAFLGIDIIWLSPVYQSPNDDNGYDISDYYEIMSDFGTMEDMDRLIEEARKRDIHIMMDLVINHTSDEHRWFIESRKSKDNPYRDYYVWRESSDGPPSDITSVFSGPAWEYDEETGEYYFHLFSKKQPDLNLHNKEVRKHLYTMMNFWLEKGVSGFRMDVIDLIGKEIDENILTDGPNLHDYLQEMNREVLSTYPTITVGETPSATPETAKLYTGEGRDELDMVFTFQHMSLDERAGKGKWALKPLDLIDLKQTLSKWQTELHGQGWNSLYWNNHDQPRIVSRWGNEGEYRVESAKMLATLLHMMQGTPYIYQGEEIGMINIVFDDIRDYRDIETINYYNEKISEGVPHADIMKSIHVKGRDNARTPFQWDSNLHGGFTTGTPWLEVNGNYKNINAEDAVKNEESIFYHYKKLIQLRKEHDIIVYGEYELILEDHPEIFAYTRKSGNEILLVIANFNEHEPAFTLPSGFDDKDCEILISNYRGTAHPSELKKLRPYEAVVYLIQSENTSNSFQ</sequence>
<dbReference type="Gene3D" id="3.20.20.80">
    <property type="entry name" value="Glycosidases"/>
    <property type="match status" value="1"/>
</dbReference>
<comment type="catalytic activity">
    <reaction evidence="4">
        <text>Hydrolysis of (1-&gt;6)-alpha-D-glucosidic linkages in some oligosaccharides produced from starch and glycogen by alpha-amylase, and in isomaltose.</text>
        <dbReference type="EC" id="3.2.1.10"/>
    </reaction>
</comment>
<evidence type="ECO:0000256" key="1">
    <source>
        <dbReference type="ARBA" id="ARBA00008061"/>
    </source>
</evidence>
<dbReference type="Proteomes" id="UP001389717">
    <property type="component" value="Unassembled WGS sequence"/>
</dbReference>
<dbReference type="InterPro" id="IPR013780">
    <property type="entry name" value="Glyco_hydro_b"/>
</dbReference>
<dbReference type="SMART" id="SM00642">
    <property type="entry name" value="Aamy"/>
    <property type="match status" value="1"/>
</dbReference>
<dbReference type="PANTHER" id="PTHR10357">
    <property type="entry name" value="ALPHA-AMYLASE FAMILY MEMBER"/>
    <property type="match status" value="1"/>
</dbReference>
<dbReference type="RefSeq" id="WP_341985852.1">
    <property type="nucleotide sequence ID" value="NZ_JBBYAF010000049.1"/>
</dbReference>
<dbReference type="PANTHER" id="PTHR10357:SF184">
    <property type="entry name" value="OLIGO-1,6-GLUCOSIDASE 1"/>
    <property type="match status" value="1"/>
</dbReference>
<protein>
    <recommendedName>
        <fullName evidence="5">oligo-1,6-glucosidase</fullName>
        <ecNumber evidence="5">3.2.1.10</ecNumber>
    </recommendedName>
</protein>
<dbReference type="SUPFAM" id="SSF51445">
    <property type="entry name" value="(Trans)glycosidases"/>
    <property type="match status" value="1"/>
</dbReference>
<dbReference type="Gene3D" id="2.60.40.1180">
    <property type="entry name" value="Golgi alpha-mannosidase II"/>
    <property type="match status" value="1"/>
</dbReference>
<organism evidence="7 8">
    <name type="scientific">Rossellomorea oryzaecorticis</name>
    <dbReference type="NCBI Taxonomy" id="1396505"/>
    <lineage>
        <taxon>Bacteria</taxon>
        <taxon>Bacillati</taxon>
        <taxon>Bacillota</taxon>
        <taxon>Bacilli</taxon>
        <taxon>Bacillales</taxon>
        <taxon>Bacillaceae</taxon>
        <taxon>Rossellomorea</taxon>
    </lineage>
</organism>
<evidence type="ECO:0000313" key="7">
    <source>
        <dbReference type="EMBL" id="MEL3974325.1"/>
    </source>
</evidence>
<keyword evidence="3" id="KW-0326">Glycosidase</keyword>
<proteinExistence type="inferred from homology"/>
<dbReference type="InterPro" id="IPR045857">
    <property type="entry name" value="O16G_dom_2"/>
</dbReference>
<dbReference type="EC" id="3.2.1.10" evidence="5"/>
<keyword evidence="2" id="KW-0378">Hydrolase</keyword>
<dbReference type="InterPro" id="IPR056300">
    <property type="entry name" value="SusG-like_C"/>
</dbReference>
<dbReference type="Gene3D" id="3.90.400.10">
    <property type="entry name" value="Oligo-1,6-glucosidase, Domain 2"/>
    <property type="match status" value="1"/>
</dbReference>
<reference evidence="7 8" key="1">
    <citation type="submission" date="2024-04" db="EMBL/GenBank/DDBJ databases">
        <title>Bacillus oryzaecorticis sp. nov., a moderately halophilic bacterium isolated from rice husks.</title>
        <authorList>
            <person name="Zhu H.-S."/>
        </authorList>
    </citation>
    <scope>NUCLEOTIDE SEQUENCE [LARGE SCALE GENOMIC DNA]</scope>
    <source>
        <strain evidence="7 8">ZC255</strain>
    </source>
</reference>
<dbReference type="Pfam" id="PF23915">
    <property type="entry name" value="SusG_C"/>
    <property type="match status" value="1"/>
</dbReference>
<dbReference type="SUPFAM" id="SSF51011">
    <property type="entry name" value="Glycosyl hydrolase domain"/>
    <property type="match status" value="1"/>
</dbReference>
<evidence type="ECO:0000256" key="5">
    <source>
        <dbReference type="ARBA" id="ARBA00038939"/>
    </source>
</evidence>
<dbReference type="InterPro" id="IPR017853">
    <property type="entry name" value="GH"/>
</dbReference>
<dbReference type="InterPro" id="IPR006047">
    <property type="entry name" value="GH13_cat_dom"/>
</dbReference>
<accession>A0ABU9KDW9</accession>
<comment type="caution">
    <text evidence="7">The sequence shown here is derived from an EMBL/GenBank/DDBJ whole genome shotgun (WGS) entry which is preliminary data.</text>
</comment>
<comment type="similarity">
    <text evidence="1">Belongs to the glycosyl hydrolase 13 family.</text>
</comment>
<evidence type="ECO:0000313" key="8">
    <source>
        <dbReference type="Proteomes" id="UP001389717"/>
    </source>
</evidence>
<dbReference type="NCBIfam" id="NF008183">
    <property type="entry name" value="PRK10933.1"/>
    <property type="match status" value="1"/>
</dbReference>
<evidence type="ECO:0000259" key="6">
    <source>
        <dbReference type="SMART" id="SM00642"/>
    </source>
</evidence>
<dbReference type="Pfam" id="PF00128">
    <property type="entry name" value="Alpha-amylase"/>
    <property type="match status" value="1"/>
</dbReference>
<dbReference type="EMBL" id="JBBYAF010000049">
    <property type="protein sequence ID" value="MEL3974325.1"/>
    <property type="molecule type" value="Genomic_DNA"/>
</dbReference>
<dbReference type="CDD" id="cd11333">
    <property type="entry name" value="AmyAc_SI_OligoGlu_DGase"/>
    <property type="match status" value="1"/>
</dbReference>
<evidence type="ECO:0000256" key="4">
    <source>
        <dbReference type="ARBA" id="ARBA00036217"/>
    </source>
</evidence>
<feature type="domain" description="Glycosyl hydrolase family 13 catalytic" evidence="6">
    <location>
        <begin position="13"/>
        <end position="404"/>
    </location>
</feature>
<gene>
    <name evidence="7" type="ORF">AAEO50_18720</name>
</gene>